<dbReference type="Proteomes" id="UP000501753">
    <property type="component" value="Chromosome"/>
</dbReference>
<evidence type="ECO:0000259" key="2">
    <source>
        <dbReference type="PROSITE" id="PS50943"/>
    </source>
</evidence>
<evidence type="ECO:0000256" key="1">
    <source>
        <dbReference type="SAM" id="MobiDB-lite"/>
    </source>
</evidence>
<dbReference type="PANTHER" id="PTHR47691:SF3">
    <property type="entry name" value="HTH-TYPE TRANSCRIPTIONAL REGULATOR RV0890C-RELATED"/>
    <property type="match status" value="1"/>
</dbReference>
<dbReference type="EMBL" id="CP029078">
    <property type="protein sequence ID" value="QCN89997.1"/>
    <property type="molecule type" value="Genomic_DNA"/>
</dbReference>
<dbReference type="PRINTS" id="PR00364">
    <property type="entry name" value="DISEASERSIST"/>
</dbReference>
<organism evidence="3 4">
    <name type="scientific">Streptomyces griseoviridis</name>
    <dbReference type="NCBI Taxonomy" id="45398"/>
    <lineage>
        <taxon>Bacteria</taxon>
        <taxon>Bacillati</taxon>
        <taxon>Actinomycetota</taxon>
        <taxon>Actinomycetes</taxon>
        <taxon>Kitasatosporales</taxon>
        <taxon>Streptomycetaceae</taxon>
        <taxon>Streptomyces</taxon>
    </lineage>
</organism>
<reference evidence="3 4" key="1">
    <citation type="submission" date="2018-04" db="EMBL/GenBank/DDBJ databases">
        <title>Complete genome sequences of Streptomyces griseoviridis K61 and characterization of antagonistic properties of biological control agents.</title>
        <authorList>
            <person name="Mariita R.M."/>
            <person name="Sello J.K."/>
        </authorList>
    </citation>
    <scope>NUCLEOTIDE SEQUENCE [LARGE SCALE GENOMIC DNA]</scope>
    <source>
        <strain evidence="3 4">K61</strain>
    </source>
</reference>
<protein>
    <recommendedName>
        <fullName evidence="2">HTH cro/C1-type domain-containing protein</fullName>
    </recommendedName>
</protein>
<proteinExistence type="predicted"/>
<dbReference type="PROSITE" id="PS50943">
    <property type="entry name" value="HTH_CROC1"/>
    <property type="match status" value="1"/>
</dbReference>
<evidence type="ECO:0000313" key="3">
    <source>
        <dbReference type="EMBL" id="QCN89997.1"/>
    </source>
</evidence>
<dbReference type="InterPro" id="IPR027417">
    <property type="entry name" value="P-loop_NTPase"/>
</dbReference>
<dbReference type="InterPro" id="IPR010982">
    <property type="entry name" value="Lambda_DNA-bd_dom_sf"/>
</dbReference>
<feature type="region of interest" description="Disordered" evidence="1">
    <location>
        <begin position="27"/>
        <end position="76"/>
    </location>
</feature>
<dbReference type="SUPFAM" id="SSF47413">
    <property type="entry name" value="lambda repressor-like DNA-binding domains"/>
    <property type="match status" value="1"/>
</dbReference>
<gene>
    <name evidence="3" type="ORF">DDJ31_37665</name>
</gene>
<dbReference type="Pfam" id="PF13560">
    <property type="entry name" value="HTH_31"/>
    <property type="match status" value="1"/>
</dbReference>
<dbReference type="InterPro" id="IPR001387">
    <property type="entry name" value="Cro/C1-type_HTH"/>
</dbReference>
<dbReference type="Gene3D" id="3.40.50.300">
    <property type="entry name" value="P-loop containing nucleotide triphosphate hydrolases"/>
    <property type="match status" value="1"/>
</dbReference>
<evidence type="ECO:0000313" key="4">
    <source>
        <dbReference type="Proteomes" id="UP000501753"/>
    </source>
</evidence>
<feature type="domain" description="HTH cro/C1-type" evidence="2">
    <location>
        <begin position="130"/>
        <end position="185"/>
    </location>
</feature>
<keyword evidence="4" id="KW-1185">Reference proteome</keyword>
<sequence>MAAERWRLGWERWWEWEWVRAGGGLLHSRAHGRTAPGRTAGRSGLRRPSWIRRPPHWAAPTLGRPRTGPSAHRAVRAARRPTALGMSLTAFRVSLAAFCIRSNDGTTPSTITETSCSRVTPEESGFGPLLRLHRRSAGLTLEELAERAGVSVRAIGDMERGRSRSPQARTVTALAGALRLEATDRAAFTEAARAGRRRPEEPAAGWCPLPPDVPDFTGRDPETAWLLQGGQDTPLTVVSGAPGTGKSALAVHAARQAADRYRDGCFFLDLRGLDAEPLPAGEALLRLLKALGVRGRDIPADTEERAALHRALLRDRRALVVLDNAAREAQVRPLLPVAGLGAVWVTARRALTGLEHARRLPLGPLPAGAATAMLGSLLGARTTAADAGALAEIAGHCGRLPLALRIAGTRLLSRPGWTARDLADRLAAQERRLDGLAVGDLHIESAFALSHAQLNREQRLLFRRLALVPGTDFGGDLAAVLTGFPAHLADQFLDDLVELGLLVPVEGDRAAFHDLIRLFAARRLREEESPEETRAVGDRLSRWLLNSGREQGG</sequence>
<dbReference type="AlphaFoldDB" id="A0A6G5ST79"/>
<name>A0A6G5ST79_STRGD</name>
<accession>A0A6G5ST79</accession>
<dbReference type="GO" id="GO:0003677">
    <property type="term" value="F:DNA binding"/>
    <property type="evidence" value="ECO:0007669"/>
    <property type="project" value="InterPro"/>
</dbReference>
<dbReference type="CDD" id="cd00093">
    <property type="entry name" value="HTH_XRE"/>
    <property type="match status" value="1"/>
</dbReference>
<dbReference type="SUPFAM" id="SSF52540">
    <property type="entry name" value="P-loop containing nucleoside triphosphate hydrolases"/>
    <property type="match status" value="1"/>
</dbReference>
<dbReference type="SMART" id="SM00530">
    <property type="entry name" value="HTH_XRE"/>
    <property type="match status" value="1"/>
</dbReference>
<dbReference type="Gene3D" id="1.10.260.40">
    <property type="entry name" value="lambda repressor-like DNA-binding domains"/>
    <property type="match status" value="1"/>
</dbReference>
<dbReference type="PANTHER" id="PTHR47691">
    <property type="entry name" value="REGULATOR-RELATED"/>
    <property type="match status" value="1"/>
</dbReference>